<name>A0A8R2D294_ACYPI</name>
<sequence>MKLTCLMCHVREIFVVYVKIPNTSFNLLVSIVQKDCTIYALSLCVLNLLLRRFKTRAACPGRRSSRTIPKNKTLPLRMIRRNRFLKVNYLMDYLRYNIDVLYRQMFVRYTYTKLRSRGRLVKNRKLFALFYFFK</sequence>
<evidence type="ECO:0000313" key="2">
    <source>
        <dbReference type="Proteomes" id="UP000007819"/>
    </source>
</evidence>
<protein>
    <submittedName>
        <fullName evidence="1">Uncharacterized protein</fullName>
    </submittedName>
</protein>
<organism evidence="1 2">
    <name type="scientific">Acyrthosiphon pisum</name>
    <name type="common">Pea aphid</name>
    <dbReference type="NCBI Taxonomy" id="7029"/>
    <lineage>
        <taxon>Eukaryota</taxon>
        <taxon>Metazoa</taxon>
        <taxon>Ecdysozoa</taxon>
        <taxon>Arthropoda</taxon>
        <taxon>Hexapoda</taxon>
        <taxon>Insecta</taxon>
        <taxon>Pterygota</taxon>
        <taxon>Neoptera</taxon>
        <taxon>Paraneoptera</taxon>
        <taxon>Hemiptera</taxon>
        <taxon>Sternorrhyncha</taxon>
        <taxon>Aphidomorpha</taxon>
        <taxon>Aphidoidea</taxon>
        <taxon>Aphididae</taxon>
        <taxon>Macrosiphini</taxon>
        <taxon>Acyrthosiphon</taxon>
    </lineage>
</organism>
<dbReference type="AlphaFoldDB" id="A0A8R2D294"/>
<dbReference type="KEGG" id="api:107883057"/>
<dbReference type="Proteomes" id="UP000007819">
    <property type="component" value="Chromosome X"/>
</dbReference>
<evidence type="ECO:0000313" key="1">
    <source>
        <dbReference type="EnsemblMetazoa" id="XP_016657893.1"/>
    </source>
</evidence>
<dbReference type="GeneID" id="107883057"/>
<accession>A0A8R2D294</accession>
<reference evidence="1" key="2">
    <citation type="submission" date="2022-06" db="UniProtKB">
        <authorList>
            <consortium name="EnsemblMetazoa"/>
        </authorList>
    </citation>
    <scope>IDENTIFICATION</scope>
</reference>
<keyword evidence="2" id="KW-1185">Reference proteome</keyword>
<reference evidence="2" key="1">
    <citation type="submission" date="2010-06" db="EMBL/GenBank/DDBJ databases">
        <authorList>
            <person name="Jiang H."/>
            <person name="Abraham K."/>
            <person name="Ali S."/>
            <person name="Alsbrooks S.L."/>
            <person name="Anim B.N."/>
            <person name="Anosike U.S."/>
            <person name="Attaway T."/>
            <person name="Bandaranaike D.P."/>
            <person name="Battles P.K."/>
            <person name="Bell S.N."/>
            <person name="Bell A.V."/>
            <person name="Beltran B."/>
            <person name="Bickham C."/>
            <person name="Bustamante Y."/>
            <person name="Caleb T."/>
            <person name="Canada A."/>
            <person name="Cardenas V."/>
            <person name="Carter K."/>
            <person name="Chacko J."/>
            <person name="Chandrabose M.N."/>
            <person name="Chavez D."/>
            <person name="Chavez A."/>
            <person name="Chen L."/>
            <person name="Chu H.-S."/>
            <person name="Claassen K.J."/>
            <person name="Cockrell R."/>
            <person name="Collins M."/>
            <person name="Cooper J.A."/>
            <person name="Cree A."/>
            <person name="Curry S.M."/>
            <person name="Da Y."/>
            <person name="Dao M.D."/>
            <person name="Das B."/>
            <person name="Davila M.-L."/>
            <person name="Davy-Carroll L."/>
            <person name="Denson S."/>
            <person name="Dinh H."/>
            <person name="Ebong V.E."/>
            <person name="Edwards J.R."/>
            <person name="Egan A."/>
            <person name="El-Daye J."/>
            <person name="Escobedo L."/>
            <person name="Fernandez S."/>
            <person name="Fernando P.R."/>
            <person name="Flagg N."/>
            <person name="Forbes L.D."/>
            <person name="Fowler R.G."/>
            <person name="Fu Q."/>
            <person name="Gabisi R.A."/>
            <person name="Ganer J."/>
            <person name="Garbino Pronczuk A."/>
            <person name="Garcia R.M."/>
            <person name="Garner T."/>
            <person name="Garrett T.E."/>
            <person name="Gonzalez D.A."/>
            <person name="Hamid H."/>
            <person name="Hawkins E.S."/>
            <person name="Hirani K."/>
            <person name="Hogues M.E."/>
            <person name="Hollins B."/>
            <person name="Hsiao C.-H."/>
            <person name="Jabil R."/>
            <person name="James M.L."/>
            <person name="Jhangiani S.N."/>
            <person name="Johnson B."/>
            <person name="Johnson Q."/>
            <person name="Joshi V."/>
            <person name="Kalu J.B."/>
            <person name="Kam C."/>
            <person name="Kashfia A."/>
            <person name="Keebler J."/>
            <person name="Kisamo H."/>
            <person name="Kovar C.L."/>
            <person name="Lago L.A."/>
            <person name="Lai C.-Y."/>
            <person name="Laidlaw J."/>
            <person name="Lara F."/>
            <person name="Le T.-K."/>
            <person name="Lee S.L."/>
            <person name="Legall F.H."/>
            <person name="Lemon S.J."/>
            <person name="Lewis L.R."/>
            <person name="Li B."/>
            <person name="Liu Y."/>
            <person name="Liu Y.-S."/>
            <person name="Lopez J."/>
            <person name="Lozado R.J."/>
            <person name="Lu J."/>
            <person name="Madu R.C."/>
            <person name="Maheshwari M."/>
            <person name="Maheshwari R."/>
            <person name="Malloy K."/>
            <person name="Martinez E."/>
            <person name="Mathew T."/>
            <person name="Mercado I.C."/>
            <person name="Mercado C."/>
            <person name="Meyer B."/>
            <person name="Montgomery K."/>
            <person name="Morgan M.B."/>
            <person name="Munidasa M."/>
            <person name="Nazareth L.V."/>
            <person name="Nelson J."/>
            <person name="Ng B.M."/>
            <person name="Nguyen N.B."/>
            <person name="Nguyen P.Q."/>
            <person name="Nguyen T."/>
            <person name="Obregon M."/>
            <person name="Okwuonu G.O."/>
            <person name="Onwere C.G."/>
            <person name="Orozco G."/>
            <person name="Parra A."/>
            <person name="Patel S."/>
            <person name="Patil S."/>
            <person name="Perez A."/>
            <person name="Perez Y."/>
            <person name="Pham C."/>
            <person name="Primus E.L."/>
            <person name="Pu L.-L."/>
            <person name="Puazo M."/>
            <person name="Qin X."/>
            <person name="Quiroz J.B."/>
            <person name="Reese J."/>
            <person name="Richards S."/>
            <person name="Rives C.M."/>
            <person name="Robberts R."/>
            <person name="Ruiz S.J."/>
            <person name="Ruiz M.J."/>
            <person name="Santibanez J."/>
            <person name="Schneider B.W."/>
            <person name="Sisson I."/>
            <person name="Smith M."/>
            <person name="Sodergren E."/>
            <person name="Song X.-Z."/>
            <person name="Song B.B."/>
            <person name="Summersgill H."/>
            <person name="Thelus R."/>
            <person name="Thornton R.D."/>
            <person name="Trejos Z.Y."/>
            <person name="Usmani K."/>
            <person name="Vattathil S."/>
            <person name="Villasana D."/>
            <person name="Walker D.L."/>
            <person name="Wang S."/>
            <person name="Wang K."/>
            <person name="White C.S."/>
            <person name="Williams A.C."/>
            <person name="Williamson J."/>
            <person name="Wilson K."/>
            <person name="Woghiren I.O."/>
            <person name="Woodworth J.R."/>
            <person name="Worley K.C."/>
            <person name="Wright R.A."/>
            <person name="Wu W."/>
            <person name="Young L."/>
            <person name="Zhang L."/>
            <person name="Zhang J."/>
            <person name="Zhu Y."/>
            <person name="Muzny D.M."/>
            <person name="Weinstock G."/>
            <person name="Gibbs R.A."/>
        </authorList>
    </citation>
    <scope>NUCLEOTIDE SEQUENCE [LARGE SCALE GENOMIC DNA]</scope>
    <source>
        <strain evidence="2">LSR1</strain>
    </source>
</reference>
<dbReference type="EnsemblMetazoa" id="XM_016802404.2">
    <property type="protein sequence ID" value="XP_016657893.1"/>
    <property type="gene ID" value="LOC107883057"/>
</dbReference>
<dbReference type="OrthoDB" id="6598529at2759"/>
<dbReference type="RefSeq" id="XP_016657893.1">
    <property type="nucleotide sequence ID" value="XM_016802404.1"/>
</dbReference>
<proteinExistence type="predicted"/>